<evidence type="ECO:0000259" key="7">
    <source>
        <dbReference type="PROSITE" id="PS50885"/>
    </source>
</evidence>
<reference evidence="8 9" key="1">
    <citation type="submission" date="2022-12" db="EMBL/GenBank/DDBJ databases">
        <title>Polyphasic characterization of Geotalea uranireducens NIT-SL11 newly isolated from a complex of sewage sludge and microbially reduced graphene oxide.</title>
        <authorList>
            <person name="Xie L."/>
            <person name="Yoshida N."/>
            <person name="Meng L."/>
        </authorList>
    </citation>
    <scope>NUCLEOTIDE SEQUENCE [LARGE SCALE GENOMIC DNA]</scope>
    <source>
        <strain evidence="8 9">NIT-SL11</strain>
    </source>
</reference>
<dbReference type="InterPro" id="IPR024478">
    <property type="entry name" value="HlyB_4HB_MCP"/>
</dbReference>
<evidence type="ECO:0000256" key="5">
    <source>
        <dbReference type="SAM" id="Phobius"/>
    </source>
</evidence>
<dbReference type="CDD" id="cd11386">
    <property type="entry name" value="MCP_signal"/>
    <property type="match status" value="1"/>
</dbReference>
<comment type="similarity">
    <text evidence="2">Belongs to the methyl-accepting chemotaxis (MCP) protein family.</text>
</comment>
<name>A0ABN6VW84_9BACT</name>
<evidence type="ECO:0000256" key="4">
    <source>
        <dbReference type="SAM" id="Coils"/>
    </source>
</evidence>
<keyword evidence="9" id="KW-1185">Reference proteome</keyword>
<keyword evidence="5" id="KW-0812">Transmembrane</keyword>
<dbReference type="PROSITE" id="PS50111">
    <property type="entry name" value="CHEMOTAXIS_TRANSDUC_2"/>
    <property type="match status" value="1"/>
</dbReference>
<dbReference type="Proteomes" id="UP001317705">
    <property type="component" value="Chromosome"/>
</dbReference>
<feature type="coiled-coil region" evidence="4">
    <location>
        <begin position="92"/>
        <end position="146"/>
    </location>
</feature>
<evidence type="ECO:0000259" key="6">
    <source>
        <dbReference type="PROSITE" id="PS50111"/>
    </source>
</evidence>
<accession>A0ABN6VW84</accession>
<dbReference type="InterPro" id="IPR004089">
    <property type="entry name" value="MCPsignal_dom"/>
</dbReference>
<dbReference type="SMART" id="SM00304">
    <property type="entry name" value="HAMP"/>
    <property type="match status" value="2"/>
</dbReference>
<gene>
    <name evidence="8" type="primary">mcp40H-4_2</name>
    <name evidence="8" type="ORF">GURASL_35270</name>
</gene>
<keyword evidence="5" id="KW-0472">Membrane</keyword>
<evidence type="ECO:0000256" key="3">
    <source>
        <dbReference type="PROSITE-ProRule" id="PRU00284"/>
    </source>
</evidence>
<dbReference type="PANTHER" id="PTHR32089:SF112">
    <property type="entry name" value="LYSOZYME-LIKE PROTEIN-RELATED"/>
    <property type="match status" value="1"/>
</dbReference>
<dbReference type="RefSeq" id="WP_282000699.1">
    <property type="nucleotide sequence ID" value="NZ_AP027151.1"/>
</dbReference>
<dbReference type="Gene3D" id="1.10.287.950">
    <property type="entry name" value="Methyl-accepting chemotaxis protein"/>
    <property type="match status" value="1"/>
</dbReference>
<dbReference type="CDD" id="cd06225">
    <property type="entry name" value="HAMP"/>
    <property type="match status" value="1"/>
</dbReference>
<feature type="domain" description="HAMP" evidence="7">
    <location>
        <begin position="227"/>
        <end position="279"/>
    </location>
</feature>
<keyword evidence="4" id="KW-0175">Coiled coil</keyword>
<organism evidence="8 9">
    <name type="scientific">Geotalea uraniireducens</name>
    <dbReference type="NCBI Taxonomy" id="351604"/>
    <lineage>
        <taxon>Bacteria</taxon>
        <taxon>Pseudomonadati</taxon>
        <taxon>Thermodesulfobacteriota</taxon>
        <taxon>Desulfuromonadia</taxon>
        <taxon>Geobacterales</taxon>
        <taxon>Geobacteraceae</taxon>
        <taxon>Geotalea</taxon>
    </lineage>
</organism>
<feature type="domain" description="Methyl-accepting transducer" evidence="6">
    <location>
        <begin position="284"/>
        <end position="520"/>
    </location>
</feature>
<dbReference type="InterPro" id="IPR003660">
    <property type="entry name" value="HAMP_dom"/>
</dbReference>
<evidence type="ECO:0000256" key="1">
    <source>
        <dbReference type="ARBA" id="ARBA00023224"/>
    </source>
</evidence>
<dbReference type="Pfam" id="PF00015">
    <property type="entry name" value="MCPsignal"/>
    <property type="match status" value="1"/>
</dbReference>
<dbReference type="SUPFAM" id="SSF58104">
    <property type="entry name" value="Methyl-accepting chemotaxis protein (MCP) signaling domain"/>
    <property type="match status" value="1"/>
</dbReference>
<evidence type="ECO:0000256" key="2">
    <source>
        <dbReference type="ARBA" id="ARBA00029447"/>
    </source>
</evidence>
<evidence type="ECO:0000313" key="8">
    <source>
        <dbReference type="EMBL" id="BDV44604.1"/>
    </source>
</evidence>
<dbReference type="SMART" id="SM00283">
    <property type="entry name" value="MA"/>
    <property type="match status" value="1"/>
</dbReference>
<dbReference type="PRINTS" id="PR00260">
    <property type="entry name" value="CHEMTRNSDUCR"/>
</dbReference>
<dbReference type="PANTHER" id="PTHR32089">
    <property type="entry name" value="METHYL-ACCEPTING CHEMOTAXIS PROTEIN MCPB"/>
    <property type="match status" value="1"/>
</dbReference>
<keyword evidence="1 3" id="KW-0807">Transducer</keyword>
<feature type="transmembrane region" description="Helical" evidence="5">
    <location>
        <begin position="205"/>
        <end position="225"/>
    </location>
</feature>
<sequence length="557" mass="59646">MRAVKAIRNLYLNLSVKTKLLFFTIFSLSWLIIIGGVGVWSGKTINRGASFANSTIKEIVLFNGMKNDFLFLRLDLAHMTFLQDSERFNAALHDAEQRLKIIAGAIDQANRRTDLDATEKEAMKTFADAFKEYQEYARKLIELEKTALAANTPQARQAVTSFIAGNDSTLFQDAGDAVTDLIDHNEQVNLELSNRNQKSYRTQSAVMGGVVALATVLGLFFGWLISRSIIRPLEHALAVVVAVENGDLTREVPVDTRDDFGRLAEGVNGMIEQTRSVVTHLMDHAHQIEGKAASLYGNSVQLATAAEEIASQASTVAVASEEMSATAHDIACNCGQAATSATEVNQAAASGAEVVAGTVATMEEIAGQVNTMSREVQELGRRSDEIGEIVGTIQDIADQTNLLALNAAIEAARAGEHGRGFAVVADEVRSLAEKTTQATKSIGGMIKTIQNDTASVVTTMGSGVKRVESGTAEAGRSGEALARIRSRVDELECQISQVATAAEQQSATTAEISGNIGQISTVVQDASIQAQQSAENAQILNGLSEELKRLVGRFRVA</sequence>
<evidence type="ECO:0000313" key="9">
    <source>
        <dbReference type="Proteomes" id="UP001317705"/>
    </source>
</evidence>
<dbReference type="PROSITE" id="PS50885">
    <property type="entry name" value="HAMP"/>
    <property type="match status" value="1"/>
</dbReference>
<feature type="transmembrane region" description="Helical" evidence="5">
    <location>
        <begin position="20"/>
        <end position="40"/>
    </location>
</feature>
<dbReference type="Pfam" id="PF00672">
    <property type="entry name" value="HAMP"/>
    <property type="match status" value="1"/>
</dbReference>
<proteinExistence type="inferred from homology"/>
<dbReference type="EMBL" id="AP027151">
    <property type="protein sequence ID" value="BDV44604.1"/>
    <property type="molecule type" value="Genomic_DNA"/>
</dbReference>
<dbReference type="InterPro" id="IPR004090">
    <property type="entry name" value="Chemotax_Me-accpt_rcpt"/>
</dbReference>
<dbReference type="Pfam" id="PF12729">
    <property type="entry name" value="4HB_MCP_1"/>
    <property type="match status" value="1"/>
</dbReference>
<protein>
    <submittedName>
        <fullName evidence="8">Methyl-accepting chemotaxis protein</fullName>
    </submittedName>
</protein>
<keyword evidence="5" id="KW-1133">Transmembrane helix</keyword>